<dbReference type="PANTHER" id="PTHR30270">
    <property type="entry name" value="THIAMINE-MONOPHOSPHATE KINASE"/>
    <property type="match status" value="1"/>
</dbReference>
<feature type="binding site" evidence="1">
    <location>
        <position position="117"/>
    </location>
    <ligand>
        <name>ATP</name>
        <dbReference type="ChEBI" id="CHEBI:30616"/>
    </ligand>
</feature>
<comment type="caution">
    <text evidence="1">Lacks conserved residue(s) required for the propagation of feature annotation.</text>
</comment>
<dbReference type="Gene3D" id="3.30.1330.10">
    <property type="entry name" value="PurM-like, N-terminal domain"/>
    <property type="match status" value="1"/>
</dbReference>
<dbReference type="PIRSF" id="PIRSF005303">
    <property type="entry name" value="Thiam_monoph_kin"/>
    <property type="match status" value="1"/>
</dbReference>
<dbReference type="GO" id="GO:0000287">
    <property type="term" value="F:magnesium ion binding"/>
    <property type="evidence" value="ECO:0007669"/>
    <property type="project" value="UniProtKB-UniRule"/>
</dbReference>
<feature type="binding site" evidence="1">
    <location>
        <position position="41"/>
    </location>
    <ligand>
        <name>Mg(2+)</name>
        <dbReference type="ChEBI" id="CHEBI:18420"/>
        <label>3</label>
    </ligand>
</feature>
<gene>
    <name evidence="1 4" type="primary">thiL</name>
    <name evidence="4" type="ORF">ERL59_05865</name>
</gene>
<feature type="binding site" evidence="1">
    <location>
        <position position="287"/>
    </location>
    <ligand>
        <name>substrate</name>
    </ligand>
</feature>
<comment type="caution">
    <text evidence="4">The sequence shown here is derived from an EMBL/GenBank/DDBJ whole genome shotgun (WGS) entry which is preliminary data.</text>
</comment>
<keyword evidence="5" id="KW-1185">Reference proteome</keyword>
<feature type="binding site" evidence="1">
    <location>
        <position position="87"/>
    </location>
    <ligand>
        <name>Mg(2+)</name>
        <dbReference type="ChEBI" id="CHEBI:18420"/>
        <label>4</label>
    </ligand>
</feature>
<feature type="binding site" evidence="1">
    <location>
        <position position="58"/>
    </location>
    <ligand>
        <name>Mg(2+)</name>
        <dbReference type="ChEBI" id="CHEBI:18420"/>
        <label>1</label>
    </ligand>
</feature>
<dbReference type="InterPro" id="IPR006283">
    <property type="entry name" value="ThiL-like"/>
</dbReference>
<dbReference type="InterPro" id="IPR036676">
    <property type="entry name" value="PurM-like_C_sf"/>
</dbReference>
<comment type="function">
    <text evidence="1">Catalyzes the ATP-dependent phosphorylation of thiamine-monophosphate (TMP) to form thiamine-pyrophosphate (TPP), the active form of vitamin B1.</text>
</comment>
<evidence type="ECO:0000313" key="5">
    <source>
        <dbReference type="Proteomes" id="UP000448943"/>
    </source>
</evidence>
<accession>A0A6N9PZQ7</accession>
<name>A0A6N9PZQ7_9BACL</name>
<dbReference type="CDD" id="cd02194">
    <property type="entry name" value="ThiL"/>
    <property type="match status" value="1"/>
</dbReference>
<feature type="binding site" evidence="1">
    <location>
        <position position="87"/>
    </location>
    <ligand>
        <name>Mg(2+)</name>
        <dbReference type="ChEBI" id="CHEBI:18420"/>
        <label>3</label>
    </ligand>
</feature>
<comment type="similarity">
    <text evidence="1">Belongs to the thiamine-monophosphate kinase family.</text>
</comment>
<comment type="miscellaneous">
    <text evidence="1">Reaction mechanism of ThiL seems to utilize a direct, inline transfer of the gamma-phosphate of ATP to TMP rather than a phosphorylated enzyme intermediate.</text>
</comment>
<evidence type="ECO:0000313" key="4">
    <source>
        <dbReference type="EMBL" id="NBI28477.1"/>
    </source>
</evidence>
<feature type="domain" description="PurM-like N-terminal" evidence="2">
    <location>
        <begin position="39"/>
        <end position="153"/>
    </location>
</feature>
<feature type="binding site" evidence="1">
    <location>
        <position position="41"/>
    </location>
    <ligand>
        <name>Mg(2+)</name>
        <dbReference type="ChEBI" id="CHEBI:18420"/>
        <label>4</label>
    </ligand>
</feature>
<dbReference type="UniPathway" id="UPA00060">
    <property type="reaction ID" value="UER00142"/>
</dbReference>
<comment type="catalytic activity">
    <reaction evidence="1">
        <text>thiamine phosphate + ATP = thiamine diphosphate + ADP</text>
        <dbReference type="Rhea" id="RHEA:15913"/>
        <dbReference type="ChEBI" id="CHEBI:30616"/>
        <dbReference type="ChEBI" id="CHEBI:37575"/>
        <dbReference type="ChEBI" id="CHEBI:58937"/>
        <dbReference type="ChEBI" id="CHEBI:456216"/>
        <dbReference type="EC" id="2.7.4.16"/>
    </reaction>
</comment>
<feature type="binding site" evidence="1">
    <location>
        <position position="236"/>
    </location>
    <ligand>
        <name>ATP</name>
        <dbReference type="ChEBI" id="CHEBI:30616"/>
    </ligand>
</feature>
<feature type="binding site" evidence="1">
    <location>
        <position position="58"/>
    </location>
    <ligand>
        <name>Mg(2+)</name>
        <dbReference type="ChEBI" id="CHEBI:18420"/>
        <label>2</label>
    </ligand>
</feature>
<feature type="binding site" evidence="1">
    <location>
        <position position="56"/>
    </location>
    <ligand>
        <name>Mg(2+)</name>
        <dbReference type="ChEBI" id="CHEBI:18420"/>
        <label>4</label>
    </ligand>
</feature>
<dbReference type="InterPro" id="IPR036921">
    <property type="entry name" value="PurM-like_N_sf"/>
</dbReference>
<evidence type="ECO:0000259" key="2">
    <source>
        <dbReference type="Pfam" id="PF00586"/>
    </source>
</evidence>
<reference evidence="4 5" key="1">
    <citation type="submission" date="2019-01" db="EMBL/GenBank/DDBJ databases">
        <title>Chengkuizengella sp. nov., isolated from deep-sea sediment of East Pacific Ocean.</title>
        <authorList>
            <person name="Yang J."/>
            <person name="Lai Q."/>
            <person name="Shao Z."/>
        </authorList>
    </citation>
    <scope>NUCLEOTIDE SEQUENCE [LARGE SCALE GENOMIC DNA]</scope>
    <source>
        <strain evidence="4 5">YPA3-1-1</strain>
    </source>
</reference>
<dbReference type="Pfam" id="PF00586">
    <property type="entry name" value="AIRS"/>
    <property type="match status" value="1"/>
</dbReference>
<feature type="binding site" evidence="1">
    <location>
        <position position="65"/>
    </location>
    <ligand>
        <name>substrate</name>
    </ligand>
</feature>
<feature type="binding site" evidence="1">
    <location>
        <position position="343"/>
    </location>
    <ligand>
        <name>substrate</name>
    </ligand>
</feature>
<keyword evidence="1 4" id="KW-0808">Transferase</keyword>
<sequence>MLVGDSLSSLDEFALIQSLNYKKQSNNFHNKLGVIKGIGDDAAVVQTRSGSQLVMTCDTMVETIHFNPYTMLDEDVGYKAMASNLSDIAAMGAIPKYALISLSIPKHYSTFRLKKIYKGLYECANYFEIAVIGGDTTKSPKHLNISITLVGEVESNQALFRSNAKVNDLVFTTGYLGCSAAGLDYLLKVKQKQLMLGQIPMNFLPLVKQHRRPTPQIKAGRILLQSRRCHALNDVSDGLSSEASEICEASNVGFLFDEVKLPIHPQLREYGQLIGKSPLDWIMYGGEDYQLLGTVSKADVVHIQNRFQQEGIPFFIVGEVVAQKGVQMKDAYGNIKKIHKKGYNHFN</sequence>
<keyword evidence="1" id="KW-0460">Magnesium</keyword>
<evidence type="ECO:0000259" key="3">
    <source>
        <dbReference type="Pfam" id="PF02769"/>
    </source>
</evidence>
<proteinExistence type="inferred from homology"/>
<feature type="binding site" evidence="1">
    <location>
        <position position="234"/>
    </location>
    <ligand>
        <name>Mg(2+)</name>
        <dbReference type="ChEBI" id="CHEBI:18420"/>
        <label>3</label>
    </ligand>
</feature>
<feature type="binding site" evidence="1">
    <location>
        <begin position="134"/>
        <end position="135"/>
    </location>
    <ligand>
        <name>ATP</name>
        <dbReference type="ChEBI" id="CHEBI:30616"/>
    </ligand>
</feature>
<dbReference type="InterPro" id="IPR016188">
    <property type="entry name" value="PurM-like_N"/>
</dbReference>
<dbReference type="AlphaFoldDB" id="A0A6N9PZQ7"/>
<keyword evidence="1" id="KW-0067">ATP-binding</keyword>
<comment type="pathway">
    <text evidence="1">Cofactor biosynthesis; thiamine diphosphate biosynthesis; thiamine diphosphate from thiamine phosphate: step 1/1.</text>
</comment>
<feature type="binding site" evidence="1">
    <location>
        <position position="135"/>
    </location>
    <ligand>
        <name>Mg(2+)</name>
        <dbReference type="ChEBI" id="CHEBI:18420"/>
        <label>1</label>
    </ligand>
</feature>
<dbReference type="GO" id="GO:0005524">
    <property type="term" value="F:ATP binding"/>
    <property type="evidence" value="ECO:0007669"/>
    <property type="project" value="UniProtKB-UniRule"/>
</dbReference>
<keyword evidence="1" id="KW-0547">Nucleotide-binding</keyword>
<evidence type="ECO:0000256" key="1">
    <source>
        <dbReference type="HAMAP-Rule" id="MF_02128"/>
    </source>
</evidence>
<feature type="domain" description="PurM-like C-terminal" evidence="3">
    <location>
        <begin position="208"/>
        <end position="328"/>
    </location>
</feature>
<dbReference type="GO" id="GO:0009229">
    <property type="term" value="P:thiamine diphosphate biosynthetic process"/>
    <property type="evidence" value="ECO:0007669"/>
    <property type="project" value="UniProtKB-UniRule"/>
</dbReference>
<dbReference type="SUPFAM" id="SSF56042">
    <property type="entry name" value="PurM C-terminal domain-like"/>
    <property type="match status" value="1"/>
</dbReference>
<keyword evidence="1" id="KW-0479">Metal-binding</keyword>
<dbReference type="Gene3D" id="3.90.650.10">
    <property type="entry name" value="PurM-like C-terminal domain"/>
    <property type="match status" value="1"/>
</dbReference>
<dbReference type="GO" id="GO:0009030">
    <property type="term" value="F:thiamine-phosphate kinase activity"/>
    <property type="evidence" value="ECO:0007669"/>
    <property type="project" value="UniProtKB-UniRule"/>
</dbReference>
<dbReference type="EC" id="2.7.4.16" evidence="1"/>
<dbReference type="EMBL" id="SIJB01000014">
    <property type="protein sequence ID" value="NBI28477.1"/>
    <property type="molecule type" value="Genomic_DNA"/>
</dbReference>
<keyword evidence="1 4" id="KW-0418">Kinase</keyword>
<keyword evidence="1" id="KW-0784">Thiamine biosynthesis</keyword>
<organism evidence="4 5">
    <name type="scientific">Chengkuizengella marina</name>
    <dbReference type="NCBI Taxonomy" id="2507566"/>
    <lineage>
        <taxon>Bacteria</taxon>
        <taxon>Bacillati</taxon>
        <taxon>Bacillota</taxon>
        <taxon>Bacilli</taxon>
        <taxon>Bacillales</taxon>
        <taxon>Paenibacillaceae</taxon>
        <taxon>Chengkuizengella</taxon>
    </lineage>
</organism>
<feature type="binding site" evidence="1">
    <location>
        <position position="87"/>
    </location>
    <ligand>
        <name>Mg(2+)</name>
        <dbReference type="ChEBI" id="CHEBI:18420"/>
        <label>2</label>
    </ligand>
</feature>
<dbReference type="InterPro" id="IPR010918">
    <property type="entry name" value="PurM-like_C_dom"/>
</dbReference>
<feature type="binding site" evidence="1">
    <location>
        <position position="161"/>
    </location>
    <ligand>
        <name>ATP</name>
        <dbReference type="ChEBI" id="CHEBI:30616"/>
    </ligand>
</feature>
<dbReference type="Proteomes" id="UP000448943">
    <property type="component" value="Unassembled WGS sequence"/>
</dbReference>
<dbReference type="NCBIfam" id="TIGR01379">
    <property type="entry name" value="thiL"/>
    <property type="match status" value="1"/>
</dbReference>
<dbReference type="SUPFAM" id="SSF55326">
    <property type="entry name" value="PurM N-terminal domain-like"/>
    <property type="match status" value="1"/>
</dbReference>
<dbReference type="Pfam" id="PF02769">
    <property type="entry name" value="AIRS_C"/>
    <property type="match status" value="1"/>
</dbReference>
<protein>
    <recommendedName>
        <fullName evidence="1">Thiamine-monophosphate kinase</fullName>
        <shortName evidence="1">TMP kinase</shortName>
        <shortName evidence="1">Thiamine-phosphate kinase</shortName>
        <ecNumber evidence="1">2.7.4.16</ecNumber>
    </recommendedName>
</protein>
<feature type="binding site" evidence="1">
    <location>
        <position position="237"/>
    </location>
    <ligand>
        <name>Mg(2+)</name>
        <dbReference type="ChEBI" id="CHEBI:18420"/>
        <label>5</label>
    </ligand>
</feature>
<dbReference type="HAMAP" id="MF_02128">
    <property type="entry name" value="TMP_kinase"/>
    <property type="match status" value="1"/>
</dbReference>
<dbReference type="PANTHER" id="PTHR30270:SF0">
    <property type="entry name" value="THIAMINE-MONOPHOSPHATE KINASE"/>
    <property type="match status" value="1"/>
</dbReference>
<dbReference type="GO" id="GO:0009228">
    <property type="term" value="P:thiamine biosynthetic process"/>
    <property type="evidence" value="ECO:0007669"/>
    <property type="project" value="UniProtKB-KW"/>
</dbReference>